<dbReference type="Proteomes" id="UP000665020">
    <property type="component" value="Chromosome"/>
</dbReference>
<dbReference type="KEGG" id="ifn:GM661_16195"/>
<dbReference type="SUPFAM" id="SSF54862">
    <property type="entry name" value="4Fe-4S ferredoxins"/>
    <property type="match status" value="1"/>
</dbReference>
<evidence type="ECO:0000313" key="9">
    <source>
        <dbReference type="Proteomes" id="UP000665020"/>
    </source>
</evidence>
<dbReference type="SMART" id="SM00930">
    <property type="entry name" value="NIL"/>
    <property type="match status" value="1"/>
</dbReference>
<proteinExistence type="predicted"/>
<evidence type="ECO:0000256" key="1">
    <source>
        <dbReference type="ARBA" id="ARBA00003532"/>
    </source>
</evidence>
<evidence type="ECO:0000256" key="2">
    <source>
        <dbReference type="ARBA" id="ARBA00013529"/>
    </source>
</evidence>
<evidence type="ECO:0000256" key="5">
    <source>
        <dbReference type="ARBA" id="ARBA00023004"/>
    </source>
</evidence>
<accession>A0A8A7KC65</accession>
<name>A0A8A7KC65_9FIRM</name>
<evidence type="ECO:0000256" key="4">
    <source>
        <dbReference type="ARBA" id="ARBA00022723"/>
    </source>
</evidence>
<dbReference type="PROSITE" id="PS51379">
    <property type="entry name" value="4FE4S_FER_2"/>
    <property type="match status" value="2"/>
</dbReference>
<dbReference type="Pfam" id="PF09383">
    <property type="entry name" value="NIL"/>
    <property type="match status" value="1"/>
</dbReference>
<organism evidence="8 9">
    <name type="scientific">Iocasia fonsfrigidae</name>
    <dbReference type="NCBI Taxonomy" id="2682810"/>
    <lineage>
        <taxon>Bacteria</taxon>
        <taxon>Bacillati</taxon>
        <taxon>Bacillota</taxon>
        <taxon>Clostridia</taxon>
        <taxon>Halanaerobiales</taxon>
        <taxon>Halanaerobiaceae</taxon>
        <taxon>Iocasia</taxon>
    </lineage>
</organism>
<dbReference type="InterPro" id="IPR050157">
    <property type="entry name" value="PSI_iron-sulfur_center"/>
</dbReference>
<keyword evidence="3" id="KW-0004">4Fe-4S</keyword>
<evidence type="ECO:0000259" key="7">
    <source>
        <dbReference type="PROSITE" id="PS51379"/>
    </source>
</evidence>
<dbReference type="Gene3D" id="3.30.70.20">
    <property type="match status" value="1"/>
</dbReference>
<keyword evidence="9" id="KW-1185">Reference proteome</keyword>
<dbReference type="RefSeq" id="WP_125986192.1">
    <property type="nucleotide sequence ID" value="NZ_CP046640.1"/>
</dbReference>
<keyword evidence="5" id="KW-0408">Iron</keyword>
<dbReference type="InterPro" id="IPR045865">
    <property type="entry name" value="ACT-like_dom_sf"/>
</dbReference>
<evidence type="ECO:0000256" key="6">
    <source>
        <dbReference type="ARBA" id="ARBA00023014"/>
    </source>
</evidence>
<dbReference type="Gene3D" id="3.30.70.260">
    <property type="match status" value="1"/>
</dbReference>
<evidence type="ECO:0000256" key="3">
    <source>
        <dbReference type="ARBA" id="ARBA00022485"/>
    </source>
</evidence>
<dbReference type="PANTHER" id="PTHR24960">
    <property type="entry name" value="PHOTOSYSTEM I IRON-SULFUR CENTER-RELATED"/>
    <property type="match status" value="1"/>
</dbReference>
<dbReference type="PANTHER" id="PTHR24960:SF86">
    <property type="entry name" value="FERREDOXIN"/>
    <property type="match status" value="1"/>
</dbReference>
<dbReference type="AlphaFoldDB" id="A0A8A7KC65"/>
<dbReference type="GO" id="GO:0051539">
    <property type="term" value="F:4 iron, 4 sulfur cluster binding"/>
    <property type="evidence" value="ECO:0007669"/>
    <property type="project" value="UniProtKB-KW"/>
</dbReference>
<feature type="domain" description="4Fe-4S ferredoxin-type" evidence="7">
    <location>
        <begin position="77"/>
        <end position="106"/>
    </location>
</feature>
<keyword evidence="6" id="KW-0411">Iron-sulfur</keyword>
<dbReference type="Pfam" id="PF12838">
    <property type="entry name" value="Fer4_7"/>
    <property type="match status" value="1"/>
</dbReference>
<dbReference type="SUPFAM" id="SSF55021">
    <property type="entry name" value="ACT-like"/>
    <property type="match status" value="1"/>
</dbReference>
<dbReference type="GO" id="GO:0046872">
    <property type="term" value="F:metal ion binding"/>
    <property type="evidence" value="ECO:0007669"/>
    <property type="project" value="UniProtKB-KW"/>
</dbReference>
<evidence type="ECO:0000313" key="8">
    <source>
        <dbReference type="EMBL" id="QTL99386.1"/>
    </source>
</evidence>
<reference evidence="8" key="1">
    <citation type="submission" date="2019-12" db="EMBL/GenBank/DDBJ databases">
        <authorList>
            <person name="zhang j."/>
            <person name="sun C.M."/>
        </authorList>
    </citation>
    <scope>NUCLEOTIDE SEQUENCE</scope>
    <source>
        <strain evidence="8">NS-1</strain>
    </source>
</reference>
<dbReference type="InterPro" id="IPR018449">
    <property type="entry name" value="NIL_domain"/>
</dbReference>
<protein>
    <recommendedName>
        <fullName evidence="2">Ferredoxin</fullName>
    </recommendedName>
</protein>
<dbReference type="InterPro" id="IPR017896">
    <property type="entry name" value="4Fe4S_Fe-S-bd"/>
</dbReference>
<sequence length="137" mass="15416">MCKKRLKLVFGPEIVGKPVTYNLIKKYDVIINVFQARVLPDEEGHMVLDIRGKNEESIKKSIKYLQSEGVMVDFLEKSISYNQDRCINCGACTGVCRSGALLMDQESWELIVDQDKCLLCEMCLSACSMKALSLELG</sequence>
<comment type="function">
    <text evidence="1">Ferredoxins are iron-sulfur proteins that transfer electrons in a wide variety of metabolic reactions.</text>
</comment>
<dbReference type="EMBL" id="CP046640">
    <property type="protein sequence ID" value="QTL99386.1"/>
    <property type="molecule type" value="Genomic_DNA"/>
</dbReference>
<keyword evidence="4" id="KW-0479">Metal-binding</keyword>
<feature type="domain" description="4Fe-4S ferredoxin-type" evidence="7">
    <location>
        <begin position="108"/>
        <end position="137"/>
    </location>
</feature>
<gene>
    <name evidence="8" type="ORF">GM661_16195</name>
</gene>